<name>A0AC58GEC5_DANRE</name>
<organism evidence="1 2">
    <name type="scientific">Danio rerio</name>
    <name type="common">Zebrafish</name>
    <name type="synonym">Brachydanio rerio</name>
    <dbReference type="NCBI Taxonomy" id="7955"/>
    <lineage>
        <taxon>Eukaryota</taxon>
        <taxon>Metazoa</taxon>
        <taxon>Chordata</taxon>
        <taxon>Craniata</taxon>
        <taxon>Vertebrata</taxon>
        <taxon>Euteleostomi</taxon>
        <taxon>Actinopterygii</taxon>
        <taxon>Neopterygii</taxon>
        <taxon>Teleostei</taxon>
        <taxon>Ostariophysi</taxon>
        <taxon>Cypriniformes</taxon>
        <taxon>Danionidae</taxon>
        <taxon>Danioninae</taxon>
        <taxon>Danio</taxon>
    </lineage>
</organism>
<dbReference type="RefSeq" id="XP_073768093.1">
    <property type="nucleotide sequence ID" value="XM_073911992.1"/>
</dbReference>
<proteinExistence type="predicted"/>
<protein>
    <submittedName>
        <fullName evidence="2">Lectin isoform X1</fullName>
    </submittedName>
</protein>
<dbReference type="Proteomes" id="UP000000437">
    <property type="component" value="Chromosome 9"/>
</dbReference>
<sequence>MMVMLRSLLLLSLFSMGNAAARRCTRQWSRFGSRCFRYFSVPVNWVTAERNCQLLGGNLVSVQNGMENDFLLSLIPNSERFFIGGYDGEDEENWFWSEGSSFGYTNWCSGEPNNMNTEHCLEINWTSDRCWNNLPCSTEQGYICAKNLDGCS</sequence>
<keyword evidence="1" id="KW-1185">Reference proteome</keyword>
<gene>
    <name evidence="2" type="primary">lectin</name>
    <name evidence="2" type="synonym">si:dkey-216e24.3</name>
</gene>
<evidence type="ECO:0000313" key="1">
    <source>
        <dbReference type="Proteomes" id="UP000000437"/>
    </source>
</evidence>
<evidence type="ECO:0000313" key="2">
    <source>
        <dbReference type="RefSeq" id="XP_073768093.1"/>
    </source>
</evidence>
<accession>A0AC58GEC5</accession>
<reference evidence="2" key="1">
    <citation type="submission" date="2025-08" db="UniProtKB">
        <authorList>
            <consortium name="RefSeq"/>
        </authorList>
    </citation>
    <scope>IDENTIFICATION</scope>
    <source>
        <strain evidence="2">Tuebingen</strain>
        <tissue evidence="2">Fibroblasts and whole tissue</tissue>
    </source>
</reference>